<name>A0A4P6P6X1_9GAMM</name>
<dbReference type="SUPFAM" id="SSF52540">
    <property type="entry name" value="P-loop containing nucleoside triphosphate hydrolases"/>
    <property type="match status" value="2"/>
</dbReference>
<dbReference type="PANTHER" id="PTHR42734">
    <property type="entry name" value="METAL TRANSPORT SYSTEM ATP-BINDING PROTEIN TM_0124-RELATED"/>
    <property type="match status" value="1"/>
</dbReference>
<evidence type="ECO:0000313" key="7">
    <source>
        <dbReference type="Proteomes" id="UP000290244"/>
    </source>
</evidence>
<dbReference type="InterPro" id="IPR050153">
    <property type="entry name" value="Metal_Ion_Import_ABC"/>
</dbReference>
<feature type="domain" description="ABC transporter" evidence="5">
    <location>
        <begin position="2"/>
        <end position="232"/>
    </location>
</feature>
<accession>A0A4P6P6X1</accession>
<comment type="similarity">
    <text evidence="1">Belongs to the ABC transporter superfamily.</text>
</comment>
<dbReference type="AlphaFoldDB" id="A0A4P6P6X1"/>
<keyword evidence="2" id="KW-0813">Transport</keyword>
<reference evidence="6 7" key="1">
    <citation type="submission" date="2018-12" db="EMBL/GenBank/DDBJ databases">
        <title>Complete genome of Litorilituus sediminis.</title>
        <authorList>
            <person name="Liu A."/>
            <person name="Rong J."/>
        </authorList>
    </citation>
    <scope>NUCLEOTIDE SEQUENCE [LARGE SCALE GENOMIC DNA]</scope>
    <source>
        <strain evidence="6 7">JCM 17549</strain>
    </source>
</reference>
<dbReference type="EMBL" id="CP034759">
    <property type="protein sequence ID" value="QBG37283.1"/>
    <property type="molecule type" value="Genomic_DNA"/>
</dbReference>
<dbReference type="GO" id="GO:0016887">
    <property type="term" value="F:ATP hydrolysis activity"/>
    <property type="evidence" value="ECO:0007669"/>
    <property type="project" value="InterPro"/>
</dbReference>
<evidence type="ECO:0000256" key="4">
    <source>
        <dbReference type="ARBA" id="ARBA00022840"/>
    </source>
</evidence>
<protein>
    <submittedName>
        <fullName evidence="6">Molybdate ABC transporter ATP-binding protein ModF</fullName>
    </submittedName>
</protein>
<evidence type="ECO:0000256" key="2">
    <source>
        <dbReference type="ARBA" id="ARBA00022448"/>
    </source>
</evidence>
<dbReference type="InterPro" id="IPR017871">
    <property type="entry name" value="ABC_transporter-like_CS"/>
</dbReference>
<dbReference type="KEGG" id="lsd:EMK97_16835"/>
<dbReference type="SMART" id="SM00382">
    <property type="entry name" value="AAA"/>
    <property type="match status" value="2"/>
</dbReference>
<gene>
    <name evidence="6" type="primary">modF</name>
    <name evidence="6" type="ORF">EMK97_16835</name>
</gene>
<dbReference type="GO" id="GO:0005524">
    <property type="term" value="F:ATP binding"/>
    <property type="evidence" value="ECO:0007669"/>
    <property type="project" value="UniProtKB-KW"/>
</dbReference>
<keyword evidence="4 6" id="KW-0067">ATP-binding</keyword>
<dbReference type="Proteomes" id="UP000290244">
    <property type="component" value="Chromosome"/>
</dbReference>
<keyword evidence="3" id="KW-0547">Nucleotide-binding</keyword>
<feature type="domain" description="ABC transporter" evidence="5">
    <location>
        <begin position="255"/>
        <end position="493"/>
    </location>
</feature>
<evidence type="ECO:0000259" key="5">
    <source>
        <dbReference type="PROSITE" id="PS50893"/>
    </source>
</evidence>
<organism evidence="6 7">
    <name type="scientific">Litorilituus sediminis</name>
    <dbReference type="NCBI Taxonomy" id="718192"/>
    <lineage>
        <taxon>Bacteria</taxon>
        <taxon>Pseudomonadati</taxon>
        <taxon>Pseudomonadota</taxon>
        <taxon>Gammaproteobacteria</taxon>
        <taxon>Alteromonadales</taxon>
        <taxon>Colwelliaceae</taxon>
        <taxon>Litorilituus</taxon>
    </lineage>
</organism>
<dbReference type="OrthoDB" id="9805029at2"/>
<dbReference type="RefSeq" id="WP_130603949.1">
    <property type="nucleotide sequence ID" value="NZ_CP034759.1"/>
</dbReference>
<dbReference type="InterPro" id="IPR003439">
    <property type="entry name" value="ABC_transporter-like_ATP-bd"/>
</dbReference>
<sequence>MLSIENLHFQLSNQSQLVIDQLSLKQGESLLVVGDNASGKSVLAQILAGEISDFQGQVTLTERFTTLSFELEAHTLAVDRLNDRSDFMEEGVDHGRSALQVIVDEQPYLQTELDDIVALLAIETLLEKPFKILSTGETRKVLMARALMLKPQVMLLDEPYAGLDISSQAHLSKVLNTLVEQGMSIILFDFYHQSLPSTIDNLVYMQEGRIVLSGKREQVIASEKWQQLNEHHYSLPHHLPDCLQYDNLNKDTPLVAMKNVSVSFEQKPVFNHLNWQFEQGQHWRIIGPNGCGKSTLLAMISGDSPKAYGKDIHLFGVKRGSGESIWDIKRHYGVVSAQLHRDYRVPTTLIQVVLSGFYDSIGLYDSPTRYQVNIAREWLVLLGLEQQENTYFNQLSYGEQRLVLIARAVVKLPMILILDEPCQGLDNHNRDKVLALMDYIAANSKTHLIFVSHDIRDQLNCITHELEFVEQTVDGLESEAQAQCLGYTAKVTNK</sequence>
<dbReference type="InterPro" id="IPR003593">
    <property type="entry name" value="AAA+_ATPase"/>
</dbReference>
<dbReference type="PROSITE" id="PS00211">
    <property type="entry name" value="ABC_TRANSPORTER_1"/>
    <property type="match status" value="1"/>
</dbReference>
<dbReference type="PANTHER" id="PTHR42734:SF17">
    <property type="entry name" value="METAL TRANSPORT SYSTEM ATP-BINDING PROTEIN TM_0124-RELATED"/>
    <property type="match status" value="1"/>
</dbReference>
<proteinExistence type="inferred from homology"/>
<evidence type="ECO:0000256" key="3">
    <source>
        <dbReference type="ARBA" id="ARBA00022741"/>
    </source>
</evidence>
<dbReference type="PROSITE" id="PS50893">
    <property type="entry name" value="ABC_TRANSPORTER_2"/>
    <property type="match status" value="2"/>
</dbReference>
<dbReference type="InterPro" id="IPR027417">
    <property type="entry name" value="P-loop_NTPase"/>
</dbReference>
<dbReference type="NCBIfam" id="NF008186">
    <property type="entry name" value="PRK10938.1"/>
    <property type="match status" value="1"/>
</dbReference>
<keyword evidence="7" id="KW-1185">Reference proteome</keyword>
<dbReference type="Gene3D" id="3.40.50.300">
    <property type="entry name" value="P-loop containing nucleotide triphosphate hydrolases"/>
    <property type="match status" value="2"/>
</dbReference>
<dbReference type="Pfam" id="PF00005">
    <property type="entry name" value="ABC_tran"/>
    <property type="match status" value="2"/>
</dbReference>
<evidence type="ECO:0000313" key="6">
    <source>
        <dbReference type="EMBL" id="QBG37283.1"/>
    </source>
</evidence>
<evidence type="ECO:0000256" key="1">
    <source>
        <dbReference type="ARBA" id="ARBA00005417"/>
    </source>
</evidence>